<reference evidence="1 2" key="1">
    <citation type="submission" date="2020-03" db="EMBL/GenBank/DDBJ databases">
        <title>The Isolation and Genome Sequence of a Novel Cyanophage S-H34 from the Huanghai Sea, China.</title>
        <authorList>
            <person name="Jiang T."/>
        </authorList>
    </citation>
    <scope>NUCLEOTIDE SEQUENCE [LARGE SCALE GENOMIC DNA]</scope>
</reference>
<keyword evidence="2" id="KW-1185">Reference proteome</keyword>
<proteinExistence type="predicted"/>
<dbReference type="KEGG" id="vg:77946927"/>
<dbReference type="RefSeq" id="YP_010670717.1">
    <property type="nucleotide sequence ID" value="NC_070965.1"/>
</dbReference>
<dbReference type="Proteomes" id="UP000501900">
    <property type="component" value="Genome"/>
</dbReference>
<evidence type="ECO:0000313" key="2">
    <source>
        <dbReference type="Proteomes" id="UP000501900"/>
    </source>
</evidence>
<organism evidence="1 2">
    <name type="scientific">Synechococcus phage S-H34</name>
    <dbReference type="NCBI Taxonomy" id="2718942"/>
    <lineage>
        <taxon>Viruses</taxon>
        <taxon>Duplodnaviria</taxon>
        <taxon>Heunggongvirae</taxon>
        <taxon>Uroviricota</taxon>
        <taxon>Caudoviricetes</taxon>
        <taxon>Pantevenvirales</taxon>
        <taxon>Kyanoviridae</taxon>
        <taxon>Makaravirus</taxon>
        <taxon>Makaravirus thirtyfour</taxon>
    </lineage>
</organism>
<accession>A0A6G8R6K6</accession>
<evidence type="ECO:0000313" key="1">
    <source>
        <dbReference type="EMBL" id="QIN97049.1"/>
    </source>
</evidence>
<sequence>MKLWSCPYCDLESHDVHSFDVVVQHLWKEHKCPSFFAINGEVHKAGPQLPPLKWLLQRIAK</sequence>
<name>A0A6G8R6K6_9CAUD</name>
<dbReference type="GeneID" id="77946927"/>
<dbReference type="EMBL" id="MT162467">
    <property type="protein sequence ID" value="QIN97049.1"/>
    <property type="molecule type" value="Genomic_DNA"/>
</dbReference>
<protein>
    <submittedName>
        <fullName evidence="1">Uncharacterized protein</fullName>
    </submittedName>
</protein>